<evidence type="ECO:0000313" key="2">
    <source>
        <dbReference type="EMBL" id="MCA9381003.1"/>
    </source>
</evidence>
<gene>
    <name evidence="2" type="ORF">KC678_01955</name>
</gene>
<protein>
    <submittedName>
        <fullName evidence="2">Uncharacterized protein</fullName>
    </submittedName>
</protein>
<reference evidence="2" key="2">
    <citation type="journal article" date="2021" name="Microbiome">
        <title>Successional dynamics and alternative stable states in a saline activated sludge microbial community over 9 years.</title>
        <authorList>
            <person name="Wang Y."/>
            <person name="Ye J."/>
            <person name="Ju F."/>
            <person name="Liu L."/>
            <person name="Boyd J.A."/>
            <person name="Deng Y."/>
            <person name="Parks D.H."/>
            <person name="Jiang X."/>
            <person name="Yin X."/>
            <person name="Woodcroft B.J."/>
            <person name="Tyson G.W."/>
            <person name="Hugenholtz P."/>
            <person name="Polz M.F."/>
            <person name="Zhang T."/>
        </authorList>
    </citation>
    <scope>NUCLEOTIDE SEQUENCE</scope>
    <source>
        <strain evidence="2">HKST-UBA13</strain>
    </source>
</reference>
<comment type="caution">
    <text evidence="2">The sequence shown here is derived from an EMBL/GenBank/DDBJ whole genome shotgun (WGS) entry which is preliminary data.</text>
</comment>
<dbReference type="Proteomes" id="UP000775877">
    <property type="component" value="Unassembled WGS sequence"/>
</dbReference>
<evidence type="ECO:0000256" key="1">
    <source>
        <dbReference type="SAM" id="MobiDB-lite"/>
    </source>
</evidence>
<feature type="compositionally biased region" description="Acidic residues" evidence="1">
    <location>
        <begin position="1"/>
        <end position="17"/>
    </location>
</feature>
<dbReference type="EMBL" id="JAGQLJ010000040">
    <property type="protein sequence ID" value="MCA9381003.1"/>
    <property type="molecule type" value="Genomic_DNA"/>
</dbReference>
<evidence type="ECO:0000313" key="3">
    <source>
        <dbReference type="Proteomes" id="UP000775877"/>
    </source>
</evidence>
<proteinExistence type="predicted"/>
<organism evidence="2 3">
    <name type="scientific">Candidatus Dojkabacteria bacterium</name>
    <dbReference type="NCBI Taxonomy" id="2099670"/>
    <lineage>
        <taxon>Bacteria</taxon>
        <taxon>Candidatus Dojkabacteria</taxon>
    </lineage>
</organism>
<accession>A0A955L199</accession>
<feature type="region of interest" description="Disordered" evidence="1">
    <location>
        <begin position="1"/>
        <end position="21"/>
    </location>
</feature>
<dbReference type="AlphaFoldDB" id="A0A955L199"/>
<name>A0A955L199_9BACT</name>
<sequence>MIDDFDSDSLPDNVDPDDLYHEEPNTYISANAIYDKVVQSPKIGPQRFEIADSTFLEIELGKIRNTDNMECVGMIRVDDYEFDIFSENAGLNFAAGIGDNLTKKGFILPTHIDYPEHILTVSYNNLNIEIHLGNKQIGDHEGLDDYRYIKVFVKELDSIPIKNTNNKALESLKQLIDVINMTAEPILSYLESID</sequence>
<reference evidence="2" key="1">
    <citation type="submission" date="2020-04" db="EMBL/GenBank/DDBJ databases">
        <authorList>
            <person name="Zhang T."/>
        </authorList>
    </citation>
    <scope>NUCLEOTIDE SEQUENCE</scope>
    <source>
        <strain evidence="2">HKST-UBA13</strain>
    </source>
</reference>